<dbReference type="GO" id="GO:0030943">
    <property type="term" value="F:mitochondrion targeting sequence binding"/>
    <property type="evidence" value="ECO:0007669"/>
    <property type="project" value="TreeGrafter"/>
</dbReference>
<protein>
    <submittedName>
        <fullName evidence="13">Mitochondrial import receptor subunit TOM70-like</fullName>
    </submittedName>
</protein>
<evidence type="ECO:0000256" key="4">
    <source>
        <dbReference type="ARBA" id="ARBA00022787"/>
    </source>
</evidence>
<evidence type="ECO:0000256" key="3">
    <source>
        <dbReference type="ARBA" id="ARBA00022737"/>
    </source>
</evidence>
<feature type="repeat" description="TPR" evidence="10">
    <location>
        <begin position="342"/>
        <end position="375"/>
    </location>
</feature>
<accession>A0A6F9DW14</accession>
<evidence type="ECO:0000256" key="10">
    <source>
        <dbReference type="PROSITE-ProRule" id="PRU00339"/>
    </source>
</evidence>
<keyword evidence="7" id="KW-0496">Mitochondrion</keyword>
<proteinExistence type="evidence at transcript level"/>
<feature type="region of interest" description="Disordered" evidence="11">
    <location>
        <begin position="42"/>
        <end position="71"/>
    </location>
</feature>
<feature type="repeat" description="TPR" evidence="10">
    <location>
        <begin position="304"/>
        <end position="337"/>
    </location>
</feature>
<dbReference type="SUPFAM" id="SSF48452">
    <property type="entry name" value="TPR-like"/>
    <property type="match status" value="2"/>
</dbReference>
<dbReference type="Pfam" id="PF13414">
    <property type="entry name" value="TPR_11"/>
    <property type="match status" value="1"/>
</dbReference>
<keyword evidence="4" id="KW-1000">Mitochondrion outer membrane</keyword>
<evidence type="ECO:0000256" key="9">
    <source>
        <dbReference type="ARBA" id="ARBA00038030"/>
    </source>
</evidence>
<feature type="repeat" description="TPR" evidence="10">
    <location>
        <begin position="451"/>
        <end position="484"/>
    </location>
</feature>
<organism evidence="13">
    <name type="scientific">Phallusia mammillata</name>
    <dbReference type="NCBI Taxonomy" id="59560"/>
    <lineage>
        <taxon>Eukaryota</taxon>
        <taxon>Metazoa</taxon>
        <taxon>Chordata</taxon>
        <taxon>Tunicata</taxon>
        <taxon>Ascidiacea</taxon>
        <taxon>Phlebobranchia</taxon>
        <taxon>Ascidiidae</taxon>
        <taxon>Phallusia</taxon>
    </lineage>
</organism>
<reference evidence="13" key="1">
    <citation type="submission" date="2020-04" db="EMBL/GenBank/DDBJ databases">
        <authorList>
            <person name="Neveu A P."/>
        </authorList>
    </citation>
    <scope>NUCLEOTIDE SEQUENCE</scope>
    <source>
        <tissue evidence="13">Whole embryo</tissue>
    </source>
</reference>
<keyword evidence="2 12" id="KW-0812">Transmembrane</keyword>
<evidence type="ECO:0000256" key="5">
    <source>
        <dbReference type="ARBA" id="ARBA00022803"/>
    </source>
</evidence>
<name>A0A6F9DW14_9ASCI</name>
<comment type="similarity">
    <text evidence="9">Belongs to the Tom70 family.</text>
</comment>
<evidence type="ECO:0000256" key="11">
    <source>
        <dbReference type="SAM" id="MobiDB-lite"/>
    </source>
</evidence>
<evidence type="ECO:0000256" key="7">
    <source>
        <dbReference type="ARBA" id="ARBA00023128"/>
    </source>
</evidence>
<dbReference type="SMART" id="SM00028">
    <property type="entry name" value="TPR"/>
    <property type="match status" value="9"/>
</dbReference>
<dbReference type="EMBL" id="LR791304">
    <property type="protein sequence ID" value="CAB3267166.1"/>
    <property type="molecule type" value="mRNA"/>
</dbReference>
<dbReference type="GO" id="GO:0005741">
    <property type="term" value="C:mitochondrial outer membrane"/>
    <property type="evidence" value="ECO:0007669"/>
    <property type="project" value="UniProtKB-SubCell"/>
</dbReference>
<dbReference type="AlphaFoldDB" id="A0A6F9DW14"/>
<keyword evidence="5 10" id="KW-0802">TPR repeat</keyword>
<feature type="transmembrane region" description="Helical" evidence="12">
    <location>
        <begin position="16"/>
        <end position="35"/>
    </location>
</feature>
<evidence type="ECO:0000313" key="13">
    <source>
        <dbReference type="EMBL" id="CAB3267166.1"/>
    </source>
</evidence>
<gene>
    <name evidence="13" type="primary">Tomm70a</name>
</gene>
<evidence type="ECO:0000256" key="8">
    <source>
        <dbReference type="ARBA" id="ARBA00023136"/>
    </source>
</evidence>
<keyword evidence="13" id="KW-0675">Receptor</keyword>
<feature type="compositionally biased region" description="Basic and acidic residues" evidence="11">
    <location>
        <begin position="42"/>
        <end position="56"/>
    </location>
</feature>
<comment type="subcellular location">
    <subcellularLocation>
        <location evidence="1">Mitochondrion outer membrane</location>
        <topology evidence="1">Single-pass membrane protein</topology>
    </subcellularLocation>
</comment>
<evidence type="ECO:0000256" key="12">
    <source>
        <dbReference type="SAM" id="Phobius"/>
    </source>
</evidence>
<evidence type="ECO:0000256" key="6">
    <source>
        <dbReference type="ARBA" id="ARBA00022989"/>
    </source>
</evidence>
<keyword evidence="8 12" id="KW-0472">Membrane</keyword>
<evidence type="ECO:0000256" key="2">
    <source>
        <dbReference type="ARBA" id="ARBA00022692"/>
    </source>
</evidence>
<dbReference type="GO" id="GO:0008320">
    <property type="term" value="F:protein transmembrane transporter activity"/>
    <property type="evidence" value="ECO:0007669"/>
    <property type="project" value="TreeGrafter"/>
</dbReference>
<sequence>MSDNLSSEGSWPTWKYVIAASIPVAICGAGLYYYLNTGKKETPKKLDSSPIKRFEPEGSSSPNRPADVPLTPKAVVKPTKSELQQAQELKNEGNRLFKQGSFEEAIKKYSEAIEVCPDKHNTEKSTYFQNKAAALEKMLDWEGVVRECTSAIQLNQRYVKALFRRGKALEKLHRKEECLEDITTVCILEGFQNANSMVYADEMLKAIGKEKATEKYKGRKHTMPSSLFIKQYFASFNDDIISFPVTEDQKLQATESGYLRAKLDMEKSDYTNVIDNCTKEIADGSKCCDDAGDKTEEPTANFVAEAYLLRGTFYLLLGDSEAARSDLQSVIDMKDVNVKLRANALIKRGSMNMQLQNTAKAESDFNEAVTIDPENCDVFHHRGQLHILLDKVEDALADFDKCIQLKPEFAMAHAQRCYTNYRQSFSKKDVIQTQNAVQQFEEIIKKYPTCSETYGLYAQAKTDSQDFEKADSLFKDAIKIEPENATLYVHRGLLALQWKQDIDAAVKLISQALEIDSKCDFAHETMGTIEVQRGNLDKAITHFGVAIDFAKSELEMAHLFALQAAALAQGNIARKYGLRPPMPM</sequence>
<evidence type="ECO:0000256" key="1">
    <source>
        <dbReference type="ARBA" id="ARBA00004572"/>
    </source>
</evidence>
<dbReference type="InterPro" id="IPR019734">
    <property type="entry name" value="TPR_rpt"/>
</dbReference>
<keyword evidence="6 12" id="KW-1133">Transmembrane helix</keyword>
<feature type="repeat" description="TPR" evidence="10">
    <location>
        <begin position="376"/>
        <end position="409"/>
    </location>
</feature>
<dbReference type="PANTHER" id="PTHR46208">
    <property type="entry name" value="MITOCHONDRIAL IMPORT RECEPTOR SUBUNIT TOM70"/>
    <property type="match status" value="1"/>
</dbReference>
<dbReference type="InterPro" id="IPR011990">
    <property type="entry name" value="TPR-like_helical_dom_sf"/>
</dbReference>
<dbReference type="PROSITE" id="PS50005">
    <property type="entry name" value="TPR"/>
    <property type="match status" value="5"/>
</dbReference>
<dbReference type="Gene3D" id="1.25.40.10">
    <property type="entry name" value="Tetratricopeptide repeat domain"/>
    <property type="match status" value="2"/>
</dbReference>
<dbReference type="Pfam" id="PF13181">
    <property type="entry name" value="TPR_8"/>
    <property type="match status" value="4"/>
</dbReference>
<dbReference type="GO" id="GO:0030150">
    <property type="term" value="P:protein import into mitochondrial matrix"/>
    <property type="evidence" value="ECO:0007669"/>
    <property type="project" value="TreeGrafter"/>
</dbReference>
<dbReference type="PANTHER" id="PTHR46208:SF1">
    <property type="entry name" value="MITOCHONDRIAL IMPORT RECEPTOR SUBUNIT TOM70"/>
    <property type="match status" value="1"/>
</dbReference>
<feature type="repeat" description="TPR" evidence="10">
    <location>
        <begin position="86"/>
        <end position="119"/>
    </location>
</feature>
<dbReference type="GO" id="GO:0045039">
    <property type="term" value="P:protein insertion into mitochondrial inner membrane"/>
    <property type="evidence" value="ECO:0007669"/>
    <property type="project" value="TreeGrafter"/>
</dbReference>
<keyword evidence="3" id="KW-0677">Repeat</keyword>